<feature type="region of interest" description="Disordered" evidence="1">
    <location>
        <begin position="41"/>
        <end position="89"/>
    </location>
</feature>
<reference evidence="3" key="3">
    <citation type="submission" date="2015-06" db="UniProtKB">
        <authorList>
            <consortium name="EnsemblProtists"/>
        </authorList>
    </citation>
    <scope>IDENTIFICATION</scope>
</reference>
<protein>
    <submittedName>
        <fullName evidence="2 3">Uncharacterized protein</fullName>
    </submittedName>
</protein>
<dbReference type="EnsemblProtists" id="EKX34456">
    <property type="protein sequence ID" value="EKX34456"/>
    <property type="gene ID" value="GUITHDRAFT_147230"/>
</dbReference>
<name>L1IDW2_GUITC</name>
<keyword evidence="4" id="KW-1185">Reference proteome</keyword>
<organism evidence="2">
    <name type="scientific">Guillardia theta (strain CCMP2712)</name>
    <name type="common">Cryptophyte</name>
    <dbReference type="NCBI Taxonomy" id="905079"/>
    <lineage>
        <taxon>Eukaryota</taxon>
        <taxon>Cryptophyceae</taxon>
        <taxon>Pyrenomonadales</taxon>
        <taxon>Geminigeraceae</taxon>
        <taxon>Guillardia</taxon>
    </lineage>
</organism>
<dbReference type="HOGENOM" id="CLU_2089420_0_0_1"/>
<dbReference type="PaxDb" id="55529-EKX34456"/>
<sequence>MASQRSNQFIEEYAGPVSLYAYLAQRWKVCPIFLRRNLSYKRKHEDAEKKRGDRGLAVSKDKQGSNLSDSPTHQTAHTDPGENKEVQESVNLRRFISSSRKSHLTFRLRFNEGSQER</sequence>
<proteinExistence type="predicted"/>
<reference evidence="4" key="2">
    <citation type="submission" date="2012-11" db="EMBL/GenBank/DDBJ databases">
        <authorList>
            <person name="Kuo A."/>
            <person name="Curtis B.A."/>
            <person name="Tanifuji G."/>
            <person name="Burki F."/>
            <person name="Gruber A."/>
            <person name="Irimia M."/>
            <person name="Maruyama S."/>
            <person name="Arias M.C."/>
            <person name="Ball S.G."/>
            <person name="Gile G.H."/>
            <person name="Hirakawa Y."/>
            <person name="Hopkins J.F."/>
            <person name="Rensing S.A."/>
            <person name="Schmutz J."/>
            <person name="Symeonidi A."/>
            <person name="Elias M."/>
            <person name="Eveleigh R.J."/>
            <person name="Herman E.K."/>
            <person name="Klute M.J."/>
            <person name="Nakayama T."/>
            <person name="Obornik M."/>
            <person name="Reyes-Prieto A."/>
            <person name="Armbrust E.V."/>
            <person name="Aves S.J."/>
            <person name="Beiko R.G."/>
            <person name="Coutinho P."/>
            <person name="Dacks J.B."/>
            <person name="Durnford D.G."/>
            <person name="Fast N.M."/>
            <person name="Green B.R."/>
            <person name="Grisdale C."/>
            <person name="Hempe F."/>
            <person name="Henrissat B."/>
            <person name="Hoppner M.P."/>
            <person name="Ishida K.-I."/>
            <person name="Kim E."/>
            <person name="Koreny L."/>
            <person name="Kroth P.G."/>
            <person name="Liu Y."/>
            <person name="Malik S.-B."/>
            <person name="Maier U.G."/>
            <person name="McRose D."/>
            <person name="Mock T."/>
            <person name="Neilson J.A."/>
            <person name="Onodera N.T."/>
            <person name="Poole A.M."/>
            <person name="Pritham E.J."/>
            <person name="Richards T.A."/>
            <person name="Rocap G."/>
            <person name="Roy S.W."/>
            <person name="Sarai C."/>
            <person name="Schaack S."/>
            <person name="Shirato S."/>
            <person name="Slamovits C.H."/>
            <person name="Spencer D.F."/>
            <person name="Suzuki S."/>
            <person name="Worden A.Z."/>
            <person name="Zauner S."/>
            <person name="Barry K."/>
            <person name="Bell C."/>
            <person name="Bharti A.K."/>
            <person name="Crow J.A."/>
            <person name="Grimwood J."/>
            <person name="Kramer R."/>
            <person name="Lindquist E."/>
            <person name="Lucas S."/>
            <person name="Salamov A."/>
            <person name="McFadden G.I."/>
            <person name="Lane C.E."/>
            <person name="Keeling P.J."/>
            <person name="Gray M.W."/>
            <person name="Grigoriev I.V."/>
            <person name="Archibald J.M."/>
        </authorList>
    </citation>
    <scope>NUCLEOTIDE SEQUENCE</scope>
    <source>
        <strain evidence="4">CCMP2712</strain>
    </source>
</reference>
<evidence type="ECO:0000256" key="1">
    <source>
        <dbReference type="SAM" id="MobiDB-lite"/>
    </source>
</evidence>
<evidence type="ECO:0000313" key="3">
    <source>
        <dbReference type="EnsemblProtists" id="EKX34456"/>
    </source>
</evidence>
<accession>L1IDW2</accession>
<feature type="compositionally biased region" description="Basic and acidic residues" evidence="1">
    <location>
        <begin position="43"/>
        <end position="63"/>
    </location>
</feature>
<dbReference type="GeneID" id="17291201"/>
<dbReference type="KEGG" id="gtt:GUITHDRAFT_147230"/>
<gene>
    <name evidence="2" type="ORF">GUITHDRAFT_147230</name>
</gene>
<feature type="compositionally biased region" description="Polar residues" evidence="1">
    <location>
        <begin position="64"/>
        <end position="77"/>
    </location>
</feature>
<dbReference type="AlphaFoldDB" id="L1IDW2"/>
<dbReference type="RefSeq" id="XP_005821436.1">
    <property type="nucleotide sequence ID" value="XM_005821379.1"/>
</dbReference>
<dbReference type="Proteomes" id="UP000011087">
    <property type="component" value="Unassembled WGS sequence"/>
</dbReference>
<evidence type="ECO:0000313" key="2">
    <source>
        <dbReference type="EMBL" id="EKX34456.1"/>
    </source>
</evidence>
<evidence type="ECO:0000313" key="4">
    <source>
        <dbReference type="Proteomes" id="UP000011087"/>
    </source>
</evidence>
<dbReference type="EMBL" id="JH993109">
    <property type="protein sequence ID" value="EKX34456.1"/>
    <property type="molecule type" value="Genomic_DNA"/>
</dbReference>
<reference evidence="2 4" key="1">
    <citation type="journal article" date="2012" name="Nature">
        <title>Algal genomes reveal evolutionary mosaicism and the fate of nucleomorphs.</title>
        <authorList>
            <consortium name="DOE Joint Genome Institute"/>
            <person name="Curtis B.A."/>
            <person name="Tanifuji G."/>
            <person name="Burki F."/>
            <person name="Gruber A."/>
            <person name="Irimia M."/>
            <person name="Maruyama S."/>
            <person name="Arias M.C."/>
            <person name="Ball S.G."/>
            <person name="Gile G.H."/>
            <person name="Hirakawa Y."/>
            <person name="Hopkins J.F."/>
            <person name="Kuo A."/>
            <person name="Rensing S.A."/>
            <person name="Schmutz J."/>
            <person name="Symeonidi A."/>
            <person name="Elias M."/>
            <person name="Eveleigh R.J."/>
            <person name="Herman E.K."/>
            <person name="Klute M.J."/>
            <person name="Nakayama T."/>
            <person name="Obornik M."/>
            <person name="Reyes-Prieto A."/>
            <person name="Armbrust E.V."/>
            <person name="Aves S.J."/>
            <person name="Beiko R.G."/>
            <person name="Coutinho P."/>
            <person name="Dacks J.B."/>
            <person name="Durnford D.G."/>
            <person name="Fast N.M."/>
            <person name="Green B.R."/>
            <person name="Grisdale C.J."/>
            <person name="Hempel F."/>
            <person name="Henrissat B."/>
            <person name="Hoppner M.P."/>
            <person name="Ishida K."/>
            <person name="Kim E."/>
            <person name="Koreny L."/>
            <person name="Kroth P.G."/>
            <person name="Liu Y."/>
            <person name="Malik S.B."/>
            <person name="Maier U.G."/>
            <person name="McRose D."/>
            <person name="Mock T."/>
            <person name="Neilson J.A."/>
            <person name="Onodera N.T."/>
            <person name="Poole A.M."/>
            <person name="Pritham E.J."/>
            <person name="Richards T.A."/>
            <person name="Rocap G."/>
            <person name="Roy S.W."/>
            <person name="Sarai C."/>
            <person name="Schaack S."/>
            <person name="Shirato S."/>
            <person name="Slamovits C.H."/>
            <person name="Spencer D.F."/>
            <person name="Suzuki S."/>
            <person name="Worden A.Z."/>
            <person name="Zauner S."/>
            <person name="Barry K."/>
            <person name="Bell C."/>
            <person name="Bharti A.K."/>
            <person name="Crow J.A."/>
            <person name="Grimwood J."/>
            <person name="Kramer R."/>
            <person name="Lindquist E."/>
            <person name="Lucas S."/>
            <person name="Salamov A."/>
            <person name="McFadden G.I."/>
            <person name="Lane C.E."/>
            <person name="Keeling P.J."/>
            <person name="Gray M.W."/>
            <person name="Grigoriev I.V."/>
            <person name="Archibald J.M."/>
        </authorList>
    </citation>
    <scope>NUCLEOTIDE SEQUENCE</scope>
    <source>
        <strain evidence="2 4">CCMP2712</strain>
    </source>
</reference>